<accession>A0A559JGT1</accession>
<gene>
    <name evidence="2" type="ORF">FPZ45_14080</name>
</gene>
<dbReference type="RefSeq" id="WP_186438399.1">
    <property type="nucleotide sequence ID" value="NZ_VNJJ01000007.1"/>
</dbReference>
<dbReference type="Proteomes" id="UP000316330">
    <property type="component" value="Unassembled WGS sequence"/>
</dbReference>
<name>A0A559JGT1_9BACL</name>
<organism evidence="2 3">
    <name type="scientific">Cohnella terricola</name>
    <dbReference type="NCBI Taxonomy" id="1289167"/>
    <lineage>
        <taxon>Bacteria</taxon>
        <taxon>Bacillati</taxon>
        <taxon>Bacillota</taxon>
        <taxon>Bacilli</taxon>
        <taxon>Bacillales</taxon>
        <taxon>Paenibacillaceae</taxon>
        <taxon>Cohnella</taxon>
    </lineage>
</organism>
<dbReference type="EMBL" id="VNJJ01000007">
    <property type="protein sequence ID" value="TVX99077.1"/>
    <property type="molecule type" value="Genomic_DNA"/>
</dbReference>
<feature type="transmembrane region" description="Helical" evidence="1">
    <location>
        <begin position="43"/>
        <end position="67"/>
    </location>
</feature>
<evidence type="ECO:0000256" key="1">
    <source>
        <dbReference type="SAM" id="Phobius"/>
    </source>
</evidence>
<protein>
    <submittedName>
        <fullName evidence="2">Uncharacterized protein</fullName>
    </submittedName>
</protein>
<evidence type="ECO:0000313" key="2">
    <source>
        <dbReference type="EMBL" id="TVX99077.1"/>
    </source>
</evidence>
<reference evidence="2 3" key="1">
    <citation type="submission" date="2019-07" db="EMBL/GenBank/DDBJ databases">
        <authorList>
            <person name="Kim J."/>
        </authorList>
    </citation>
    <scope>NUCLEOTIDE SEQUENCE [LARGE SCALE GENOMIC DNA]</scope>
    <source>
        <strain evidence="2 3">G13</strain>
    </source>
</reference>
<keyword evidence="1" id="KW-1133">Transmembrane helix</keyword>
<sequence length="124" mass="13716">MIWPGMDPDVLPYGQIAFAIAVLLIAGGLLGLLWLNVFERGKWLLAISWLGCVAYEIAHVIILYYWGNNIDQTFKPLGAMLIGIGMVACEIAAIRAKVWMGWSRLAPLLLGVYFFVGPLVVRLP</sequence>
<keyword evidence="1" id="KW-0812">Transmembrane</keyword>
<dbReference type="AlphaFoldDB" id="A0A559JGT1"/>
<evidence type="ECO:0000313" key="3">
    <source>
        <dbReference type="Proteomes" id="UP000316330"/>
    </source>
</evidence>
<proteinExistence type="predicted"/>
<feature type="transmembrane region" description="Helical" evidence="1">
    <location>
        <begin position="105"/>
        <end position="123"/>
    </location>
</feature>
<feature type="transmembrane region" description="Helical" evidence="1">
    <location>
        <begin position="12"/>
        <end position="36"/>
    </location>
</feature>
<comment type="caution">
    <text evidence="2">The sequence shown here is derived from an EMBL/GenBank/DDBJ whole genome shotgun (WGS) entry which is preliminary data.</text>
</comment>
<feature type="transmembrane region" description="Helical" evidence="1">
    <location>
        <begin position="73"/>
        <end position="93"/>
    </location>
</feature>
<keyword evidence="3" id="KW-1185">Reference proteome</keyword>
<keyword evidence="1" id="KW-0472">Membrane</keyword>